<protein>
    <submittedName>
        <fullName evidence="4">Ran-binding protein 9</fullName>
    </submittedName>
</protein>
<dbReference type="InterPro" id="IPR043136">
    <property type="entry name" value="B30.2/SPRY_sf"/>
</dbReference>
<dbReference type="CDD" id="cd12909">
    <property type="entry name" value="SPRY_RanBP9_10"/>
    <property type="match status" value="1"/>
</dbReference>
<feature type="region of interest" description="Disordered" evidence="1">
    <location>
        <begin position="190"/>
        <end position="274"/>
    </location>
</feature>
<feature type="region of interest" description="Disordered" evidence="1">
    <location>
        <begin position="59"/>
        <end position="97"/>
    </location>
</feature>
<sequence length="1064" mass="118377">MSDAESDQNSASNQRDSLRNASNIASRRRRNRLFSDNWLPEPNDPWFDLYYDANISNGSPESLASSNPDRNSTPGTQTSERYRADSEYTGLRDTLNRNSTSRAPGIIIRRSNDLDFAERTETIYRQNSTSSRPTARRANALSNSLRIPPEIGFSRFFADNPAAARIHLGALLNNWNESNTPSAIISTNAAGQPVDIFNDPETDDSNIEDSADDSGDNDDSEDSSENDDDEDIYDSDHEETSFSEGSINSDFNIDSDNISSHRDVGSASELEDSTKIDLSQKLQLPIYLLSSHFGLTRMKHLLKIKSFFSCLKDQKIETPSKTSENIPSIHSDQKNNADTSSHITQEPQNKAGDHLDLHSSKSSTLIEEFLDFISKPRLVTLREYNNFLELNYDFEVSLRFPSSWSNKDHSKNVKPESDHLTLKYTGKGKEDTHAGMARTNYSIPPNCGIFYYETEIKNKGKHGYIGIGLSGLKVSLNRLPGWDSDSWGYHGDDGFSFNSNSSGKPYGPKFTKGDIVGCGVNFITSEVFFVKNGVLLGAAIKDHTYNNLLFPTVGLRTVGEQVQANFGISPFVFDIESYVHEQERKIWRTILNSDVNSLTNKINQINRFSTDQLLKSSPSATQSRESPILGGNSDQVPTDLNVTSSNEYLVQPSKIKCSKNSQSISAIDNNNETNSSLIDCSAQYKNNTLTPDTYLFNLFKPSTLNSTSTVNSSLLIPNSSSLNKPSTKDIINELVFSYMIHNGYNKSADSFSKNSFGITCTSTKIIKEETISIKESKHNKLEKISTIEGFLKLRMDKETKRKYICQLIREGKIHKALDEIKLYYPNLISYNKMLIFSLRCMHFIELARVANSGPEATCNLIDEDFNDFPHFESESSMQRSVSSSIPLSNLASNVNSIHSEDYTGFVDSDGKADSERMDVDDSVVNEMGCSENDEDGSNVPSKSLEGSKNGVIRKISFSGSFNSSSGSGVKRKDCGFGDAADGMEIECVINEGVDKEMDEVGNTVLNVLNSGELSVNDKHIQGSSSKFMAEVGDLDEEQRYLEDSEGYSKFRGEKLGQVELREED</sequence>
<dbReference type="SUPFAM" id="SSF49899">
    <property type="entry name" value="Concanavalin A-like lectins/glucanases"/>
    <property type="match status" value="1"/>
</dbReference>
<feature type="compositionally biased region" description="Acidic residues" evidence="1">
    <location>
        <begin position="198"/>
        <end position="233"/>
    </location>
</feature>
<dbReference type="Pfam" id="PF00622">
    <property type="entry name" value="SPRY"/>
    <property type="match status" value="1"/>
</dbReference>
<feature type="compositionally biased region" description="Low complexity" evidence="1">
    <location>
        <begin position="246"/>
        <end position="258"/>
    </location>
</feature>
<dbReference type="PANTHER" id="PTHR12864">
    <property type="entry name" value="RAN BINDING PROTEIN 9-RELATED"/>
    <property type="match status" value="1"/>
</dbReference>
<dbReference type="OrthoDB" id="25503at2759"/>
<feature type="region of interest" description="Disordered" evidence="1">
    <location>
        <begin position="319"/>
        <end position="356"/>
    </location>
</feature>
<keyword evidence="5" id="KW-1185">Reference proteome</keyword>
<evidence type="ECO:0000259" key="2">
    <source>
        <dbReference type="PROSITE" id="PS50188"/>
    </source>
</evidence>
<dbReference type="PROSITE" id="PS50188">
    <property type="entry name" value="B302_SPRY"/>
    <property type="match status" value="1"/>
</dbReference>
<dbReference type="InterPro" id="IPR024964">
    <property type="entry name" value="CTLH/CRA"/>
</dbReference>
<dbReference type="AlphaFoldDB" id="A0A1R1YSH9"/>
<dbReference type="Proteomes" id="UP000187429">
    <property type="component" value="Unassembled WGS sequence"/>
</dbReference>
<accession>A0A1R1YSH9</accession>
<dbReference type="PROSITE" id="PS50897">
    <property type="entry name" value="CTLH"/>
    <property type="match status" value="1"/>
</dbReference>
<dbReference type="InterPro" id="IPR035782">
    <property type="entry name" value="SPRY_RanBP9/10"/>
</dbReference>
<feature type="region of interest" description="Disordered" evidence="1">
    <location>
        <begin position="613"/>
        <end position="637"/>
    </location>
</feature>
<feature type="compositionally biased region" description="Polar residues" evidence="1">
    <location>
        <begin position="319"/>
        <end position="348"/>
    </location>
</feature>
<evidence type="ECO:0000256" key="1">
    <source>
        <dbReference type="SAM" id="MobiDB-lite"/>
    </source>
</evidence>
<organism evidence="4 5">
    <name type="scientific">Smittium culicis</name>
    <dbReference type="NCBI Taxonomy" id="133412"/>
    <lineage>
        <taxon>Eukaryota</taxon>
        <taxon>Fungi</taxon>
        <taxon>Fungi incertae sedis</taxon>
        <taxon>Zoopagomycota</taxon>
        <taxon>Kickxellomycotina</taxon>
        <taxon>Harpellomycetes</taxon>
        <taxon>Harpellales</taxon>
        <taxon>Legeriomycetaceae</taxon>
        <taxon>Smittium</taxon>
    </lineage>
</organism>
<proteinExistence type="predicted"/>
<feature type="compositionally biased region" description="Polar residues" evidence="1">
    <location>
        <begin position="613"/>
        <end position="625"/>
    </location>
</feature>
<dbReference type="InterPro" id="IPR006595">
    <property type="entry name" value="CTLH_C"/>
</dbReference>
<evidence type="ECO:0000313" key="5">
    <source>
        <dbReference type="Proteomes" id="UP000187429"/>
    </source>
</evidence>
<dbReference type="SMART" id="SM00668">
    <property type="entry name" value="CTLH"/>
    <property type="match status" value="1"/>
</dbReference>
<gene>
    <name evidence="4" type="ORF">AYI69_g632</name>
</gene>
<evidence type="ECO:0000313" key="4">
    <source>
        <dbReference type="EMBL" id="OMJ29853.1"/>
    </source>
</evidence>
<dbReference type="InterPro" id="IPR003877">
    <property type="entry name" value="SPRY_dom"/>
</dbReference>
<comment type="caution">
    <text evidence="4">The sequence shown here is derived from an EMBL/GenBank/DDBJ whole genome shotgun (WGS) entry which is preliminary data.</text>
</comment>
<dbReference type="Pfam" id="PF10607">
    <property type="entry name" value="CTLH"/>
    <property type="match status" value="1"/>
</dbReference>
<feature type="compositionally biased region" description="Polar residues" evidence="1">
    <location>
        <begin position="59"/>
        <end position="79"/>
    </location>
</feature>
<feature type="region of interest" description="Disordered" evidence="1">
    <location>
        <begin position="1"/>
        <end position="35"/>
    </location>
</feature>
<evidence type="ECO:0000259" key="3">
    <source>
        <dbReference type="PROSITE" id="PS50897"/>
    </source>
</evidence>
<feature type="domain" description="CTLH" evidence="3">
    <location>
        <begin position="801"/>
        <end position="854"/>
    </location>
</feature>
<name>A0A1R1YSH9_9FUNG</name>
<dbReference type="SMART" id="SM00449">
    <property type="entry name" value="SPRY"/>
    <property type="match status" value="1"/>
</dbReference>
<reference evidence="5" key="1">
    <citation type="submission" date="2017-01" db="EMBL/GenBank/DDBJ databases">
        <authorList>
            <person name="Wang Y."/>
            <person name="White M."/>
            <person name="Kvist S."/>
            <person name="Moncalvo J.-M."/>
        </authorList>
    </citation>
    <scope>NUCLEOTIDE SEQUENCE [LARGE SCALE GENOMIC DNA]</scope>
    <source>
        <strain evidence="5">ID-206-W2</strain>
    </source>
</reference>
<dbReference type="EMBL" id="LSSM01000158">
    <property type="protein sequence ID" value="OMJ29853.1"/>
    <property type="molecule type" value="Genomic_DNA"/>
</dbReference>
<dbReference type="InterPro" id="IPR050618">
    <property type="entry name" value="Ubq-SigPath_Reg"/>
</dbReference>
<feature type="domain" description="B30.2/SPRY" evidence="2">
    <location>
        <begin position="382"/>
        <end position="571"/>
    </location>
</feature>
<dbReference type="InterPro" id="IPR013320">
    <property type="entry name" value="ConA-like_dom_sf"/>
</dbReference>
<dbReference type="InterPro" id="IPR001870">
    <property type="entry name" value="B30.2/SPRY"/>
</dbReference>
<dbReference type="Gene3D" id="2.60.120.920">
    <property type="match status" value="1"/>
</dbReference>